<dbReference type="PROSITE" id="PS50202">
    <property type="entry name" value="MSP"/>
    <property type="match status" value="1"/>
</dbReference>
<dbReference type="PROSITE" id="PS01179">
    <property type="entry name" value="PID"/>
    <property type="match status" value="1"/>
</dbReference>
<dbReference type="FunFam" id="2.30.29.30:FF:000262">
    <property type="entry name" value="Disabled, isoform F"/>
    <property type="match status" value="1"/>
</dbReference>
<evidence type="ECO:0000313" key="4">
    <source>
        <dbReference type="EMBL" id="EYB99227.1"/>
    </source>
</evidence>
<evidence type="ECO:0000313" key="5">
    <source>
        <dbReference type="Proteomes" id="UP000024635"/>
    </source>
</evidence>
<feature type="region of interest" description="Disordered" evidence="1">
    <location>
        <begin position="15"/>
        <end position="44"/>
    </location>
</feature>
<organism evidence="4 5">
    <name type="scientific">Ancylostoma ceylanicum</name>
    <dbReference type="NCBI Taxonomy" id="53326"/>
    <lineage>
        <taxon>Eukaryota</taxon>
        <taxon>Metazoa</taxon>
        <taxon>Ecdysozoa</taxon>
        <taxon>Nematoda</taxon>
        <taxon>Chromadorea</taxon>
        <taxon>Rhabditida</taxon>
        <taxon>Rhabditina</taxon>
        <taxon>Rhabditomorpha</taxon>
        <taxon>Strongyloidea</taxon>
        <taxon>Ancylostomatidae</taxon>
        <taxon>Ancylostomatinae</taxon>
        <taxon>Ancylostoma</taxon>
    </lineage>
</organism>
<evidence type="ECO:0008006" key="6">
    <source>
        <dbReference type="Google" id="ProtNLM"/>
    </source>
</evidence>
<dbReference type="Gene3D" id="2.60.40.10">
    <property type="entry name" value="Immunoglobulins"/>
    <property type="match status" value="1"/>
</dbReference>
<dbReference type="Gene3D" id="2.30.29.30">
    <property type="entry name" value="Pleckstrin-homology domain (PH domain)/Phosphotyrosine-binding domain (PTB)"/>
    <property type="match status" value="1"/>
</dbReference>
<evidence type="ECO:0000256" key="1">
    <source>
        <dbReference type="SAM" id="MobiDB-lite"/>
    </source>
</evidence>
<dbReference type="InterPro" id="IPR013783">
    <property type="entry name" value="Ig-like_fold"/>
</dbReference>
<feature type="domain" description="MSP" evidence="3">
    <location>
        <begin position="224"/>
        <end position="335"/>
    </location>
</feature>
<dbReference type="PANTHER" id="PTHR47695:SF3">
    <property type="entry name" value="PID DOMAIN-CONTAINING PROTEIN"/>
    <property type="match status" value="1"/>
</dbReference>
<gene>
    <name evidence="4" type="primary">Acey_s0124.g1232</name>
    <name evidence="4" type="synonym">Acey-dab-1</name>
    <name evidence="4" type="ORF">Y032_0124g1232</name>
</gene>
<sequence>MKQIQTLNSARELLSLPSMRMVQKLENEPTAEDQPKNPPSPKSRLAVLKRNKKPTAASDPFRFQGNGVTYKGKLIGERDVESARGDAMCADAMRAAKAAVKAAGAHKTRIILQINIDGIKIVDEKSNAVLHNFPVSRVSFIARDTTDARAFGIVFGQPDNKYKFYGIKTAQTADQAVLAIRDMFQVVFEMKKKHIEQVKQQQEERKVGNLMAAEPGQAPPAPAGLSADPAQATVPAAGGKSTHTLQNPGDQKMIFKVKSSNNNEYRVNPVFGFVDAAGNTPIEVTRLAGAPKEDKLVVQFAPAPADATDAQAAFASVQPTGNESAPADGVAVADLLDLETEVQQIQQGLQQLEQIPTGTDAFGATPFADPFQDSFVGNVSSMNGSNVNNSLNGSVQHVQPQFQPQFPVQTQTAAWPQQPAMPPQIPQPPMQMPVPPANGPFVDAWGTPQITHTHSTPAFMPTGFSETNPFASAVTAAPHVPPQARDPFDTRNVLQVPQPMPTARTIDWGTKENAAPQMHHANSFTTTNCFGDNNTQQQNQMKWEEPRKVTSLEEAFTKLVDMNALVARPANDTKKNPFDHILNPPKASLNALGAVPMRPAPAVMANHADPFGDDFFR</sequence>
<dbReference type="PANTHER" id="PTHR47695">
    <property type="entry name" value="PID DOMAIN-CONTAINING PROTEIN"/>
    <property type="match status" value="1"/>
</dbReference>
<evidence type="ECO:0000259" key="2">
    <source>
        <dbReference type="PROSITE" id="PS01179"/>
    </source>
</evidence>
<feature type="region of interest" description="Disordered" evidence="1">
    <location>
        <begin position="213"/>
        <end position="247"/>
    </location>
</feature>
<name>A0A016T974_9BILA</name>
<dbReference type="SUPFAM" id="SSF50729">
    <property type="entry name" value="PH domain-like"/>
    <property type="match status" value="1"/>
</dbReference>
<protein>
    <recommendedName>
        <fullName evidence="6">Major sperm protein</fullName>
    </recommendedName>
</protein>
<evidence type="ECO:0000259" key="3">
    <source>
        <dbReference type="PROSITE" id="PS50202"/>
    </source>
</evidence>
<comment type="caution">
    <text evidence="4">The sequence shown here is derived from an EMBL/GenBank/DDBJ whole genome shotgun (WGS) entry which is preliminary data.</text>
</comment>
<dbReference type="EMBL" id="JARK01001460">
    <property type="protein sequence ID" value="EYB99227.1"/>
    <property type="molecule type" value="Genomic_DNA"/>
</dbReference>
<dbReference type="Pfam" id="PF00640">
    <property type="entry name" value="PID"/>
    <property type="match status" value="1"/>
</dbReference>
<dbReference type="InterPro" id="IPR011993">
    <property type="entry name" value="PH-like_dom_sf"/>
</dbReference>
<dbReference type="FunFam" id="2.60.40.10:FF:002024">
    <property type="entry name" value="Sperm-specific class P protein 19"/>
    <property type="match status" value="1"/>
</dbReference>
<dbReference type="InterPro" id="IPR000535">
    <property type="entry name" value="MSP_dom"/>
</dbReference>
<proteinExistence type="predicted"/>
<keyword evidence="5" id="KW-1185">Reference proteome</keyword>
<dbReference type="STRING" id="53326.A0A016T974"/>
<dbReference type="GO" id="GO:0005737">
    <property type="term" value="C:cytoplasm"/>
    <property type="evidence" value="ECO:0007669"/>
    <property type="project" value="TreeGrafter"/>
</dbReference>
<accession>A0A016T974</accession>
<dbReference type="OrthoDB" id="10069833at2759"/>
<dbReference type="Proteomes" id="UP000024635">
    <property type="component" value="Unassembled WGS sequence"/>
</dbReference>
<dbReference type="AlphaFoldDB" id="A0A016T974"/>
<dbReference type="InterPro" id="IPR006020">
    <property type="entry name" value="PTB/PI_dom"/>
</dbReference>
<reference evidence="5" key="1">
    <citation type="journal article" date="2015" name="Nat. Genet.">
        <title>The genome and transcriptome of the zoonotic hookworm Ancylostoma ceylanicum identify infection-specific gene families.</title>
        <authorList>
            <person name="Schwarz E.M."/>
            <person name="Hu Y."/>
            <person name="Antoshechkin I."/>
            <person name="Miller M.M."/>
            <person name="Sternberg P.W."/>
            <person name="Aroian R.V."/>
        </authorList>
    </citation>
    <scope>NUCLEOTIDE SEQUENCE</scope>
    <source>
        <strain evidence="5">HY135</strain>
    </source>
</reference>
<dbReference type="SUPFAM" id="SSF49354">
    <property type="entry name" value="PapD-like"/>
    <property type="match status" value="1"/>
</dbReference>
<dbReference type="SMART" id="SM00462">
    <property type="entry name" value="PTB"/>
    <property type="match status" value="1"/>
</dbReference>
<dbReference type="Pfam" id="PF00635">
    <property type="entry name" value="Motile_Sperm"/>
    <property type="match status" value="1"/>
</dbReference>
<dbReference type="InterPro" id="IPR008962">
    <property type="entry name" value="PapD-like_sf"/>
</dbReference>
<feature type="domain" description="PID" evidence="2">
    <location>
        <begin position="65"/>
        <end position="209"/>
    </location>
</feature>